<protein>
    <submittedName>
        <fullName evidence="2">Uncharacterized protein</fullName>
    </submittedName>
</protein>
<feature type="region of interest" description="Disordered" evidence="1">
    <location>
        <begin position="37"/>
        <end position="196"/>
    </location>
</feature>
<feature type="compositionally biased region" description="Acidic residues" evidence="1">
    <location>
        <begin position="146"/>
        <end position="190"/>
    </location>
</feature>
<dbReference type="Proteomes" id="UP001328107">
    <property type="component" value="Unassembled WGS sequence"/>
</dbReference>
<reference evidence="3" key="1">
    <citation type="submission" date="2022-10" db="EMBL/GenBank/DDBJ databases">
        <title>Genome assembly of Pristionchus species.</title>
        <authorList>
            <person name="Yoshida K."/>
            <person name="Sommer R.J."/>
        </authorList>
    </citation>
    <scope>NUCLEOTIDE SEQUENCE [LARGE SCALE GENOMIC DNA]</scope>
    <source>
        <strain evidence="3">RS5460</strain>
    </source>
</reference>
<feature type="compositionally biased region" description="Low complexity" evidence="1">
    <location>
        <begin position="106"/>
        <end position="127"/>
    </location>
</feature>
<name>A0AAN4Z6F7_9BILA</name>
<feature type="compositionally biased region" description="Basic and acidic residues" evidence="1">
    <location>
        <begin position="38"/>
        <end position="50"/>
    </location>
</feature>
<evidence type="ECO:0000313" key="2">
    <source>
        <dbReference type="EMBL" id="GMR35168.1"/>
    </source>
</evidence>
<dbReference type="EMBL" id="BTRK01000002">
    <property type="protein sequence ID" value="GMR35168.1"/>
    <property type="molecule type" value="Genomic_DNA"/>
</dbReference>
<gene>
    <name evidence="2" type="ORF">PMAYCL1PPCAC_05363</name>
</gene>
<comment type="caution">
    <text evidence="2">The sequence shown here is derived from an EMBL/GenBank/DDBJ whole genome shotgun (WGS) entry which is preliminary data.</text>
</comment>
<organism evidence="2 3">
    <name type="scientific">Pristionchus mayeri</name>
    <dbReference type="NCBI Taxonomy" id="1317129"/>
    <lineage>
        <taxon>Eukaryota</taxon>
        <taxon>Metazoa</taxon>
        <taxon>Ecdysozoa</taxon>
        <taxon>Nematoda</taxon>
        <taxon>Chromadorea</taxon>
        <taxon>Rhabditida</taxon>
        <taxon>Rhabditina</taxon>
        <taxon>Diplogasteromorpha</taxon>
        <taxon>Diplogasteroidea</taxon>
        <taxon>Neodiplogasteridae</taxon>
        <taxon>Pristionchus</taxon>
    </lineage>
</organism>
<sequence>PIGDSVEIKLEERIVDMNTELQEDQLIIKEEEDFVTADFDRNEAEKKQEEPNQNIIETDEQEESSEIDEGKKRRRSSRISSRTVKYTEAEEETDGEMRPAVKKGRSGSVESRYKSGSSSKGGSHSNSLNMKNDPLMDNETEKNELECPECEEDDDEEESEEEMEVDGAEDNDEDDEEEEEGEKVSDEEEEAGKNELECPECDYRSQSVTGWEQHIRNIHEKSPFEAGVLLQCGCGNTAYSKGHSSKCPVRSVSVATRPKYPKSVNGYCKHLKKYHKTTLKASGIYLLCSCGLKVKCFNLGSHNKQCNGRVFTLHKVCED</sequence>
<feature type="non-terminal residue" evidence="2">
    <location>
        <position position="1"/>
    </location>
</feature>
<evidence type="ECO:0000313" key="3">
    <source>
        <dbReference type="Proteomes" id="UP001328107"/>
    </source>
</evidence>
<proteinExistence type="predicted"/>
<accession>A0AAN4Z6F7</accession>
<feature type="compositionally biased region" description="Acidic residues" evidence="1">
    <location>
        <begin position="57"/>
        <end position="67"/>
    </location>
</feature>
<dbReference type="AlphaFoldDB" id="A0AAN4Z6F7"/>
<keyword evidence="3" id="KW-1185">Reference proteome</keyword>
<evidence type="ECO:0000256" key="1">
    <source>
        <dbReference type="SAM" id="MobiDB-lite"/>
    </source>
</evidence>